<evidence type="ECO:0000313" key="2">
    <source>
        <dbReference type="Proteomes" id="UP000824782"/>
    </source>
</evidence>
<dbReference type="Proteomes" id="UP000824782">
    <property type="component" value="Unassembled WGS sequence"/>
</dbReference>
<keyword evidence="2" id="KW-1185">Reference proteome</keyword>
<evidence type="ECO:0000313" key="1">
    <source>
        <dbReference type="EMBL" id="KAG8573732.1"/>
    </source>
</evidence>
<dbReference type="AlphaFoldDB" id="A0AAV7BM55"/>
<organism evidence="1 2">
    <name type="scientific">Engystomops pustulosus</name>
    <name type="common">Tungara frog</name>
    <name type="synonym">Physalaemus pustulosus</name>
    <dbReference type="NCBI Taxonomy" id="76066"/>
    <lineage>
        <taxon>Eukaryota</taxon>
        <taxon>Metazoa</taxon>
        <taxon>Chordata</taxon>
        <taxon>Craniata</taxon>
        <taxon>Vertebrata</taxon>
        <taxon>Euteleostomi</taxon>
        <taxon>Amphibia</taxon>
        <taxon>Batrachia</taxon>
        <taxon>Anura</taxon>
        <taxon>Neobatrachia</taxon>
        <taxon>Hyloidea</taxon>
        <taxon>Leptodactylidae</taxon>
        <taxon>Leiuperinae</taxon>
        <taxon>Engystomops</taxon>
    </lineage>
</organism>
<gene>
    <name evidence="1" type="ORF">GDO81_012519</name>
</gene>
<protein>
    <submittedName>
        <fullName evidence="1">Uncharacterized protein</fullName>
    </submittedName>
</protein>
<name>A0AAV7BM55_ENGPU</name>
<reference evidence="1" key="1">
    <citation type="thesis" date="2020" institute="ProQuest LLC" country="789 East Eisenhower Parkway, Ann Arbor, MI, USA">
        <title>Comparative Genomics and Chromosome Evolution.</title>
        <authorList>
            <person name="Mudd A.B."/>
        </authorList>
    </citation>
    <scope>NUCLEOTIDE SEQUENCE</scope>
    <source>
        <strain evidence="1">237g6f4</strain>
        <tissue evidence="1">Blood</tissue>
    </source>
</reference>
<accession>A0AAV7BM55</accession>
<dbReference type="EMBL" id="WNYA01000005">
    <property type="protein sequence ID" value="KAG8573732.1"/>
    <property type="molecule type" value="Genomic_DNA"/>
</dbReference>
<sequence>MVDFLLAEGIAGSNGSYVILEGHGVMDIRSQEQIGGCGMTKSPSLPLITSCTYAPIMHHNSSHSFQCGDHLGRTPSPCVITLPCK</sequence>
<comment type="caution">
    <text evidence="1">The sequence shown here is derived from an EMBL/GenBank/DDBJ whole genome shotgun (WGS) entry which is preliminary data.</text>
</comment>
<proteinExistence type="predicted"/>